<dbReference type="Gene3D" id="2.40.100.10">
    <property type="entry name" value="Cyclophilin-like"/>
    <property type="match status" value="2"/>
</dbReference>
<keyword evidence="2" id="KW-0697">Rotamase</keyword>
<accession>A0AAV0ASQ0</accession>
<protein>
    <recommendedName>
        <fullName evidence="1">peptidylprolyl isomerase</fullName>
        <ecNumber evidence="1">5.2.1.8</ecNumber>
    </recommendedName>
</protein>
<name>A0AAV0ASQ0_PHAPC</name>
<sequence length="100" mass="11325">MSSNLYLDFNSNDKLLGQIVFKIYDNVVSKTFKNSCKLYLRPPGQLYKNSFLHKIIPQSGLLSMANAGSITNGSQLLITTVKNQMPQQQHIVSWQISLTY</sequence>
<reference evidence="4" key="1">
    <citation type="submission" date="2022-06" db="EMBL/GenBank/DDBJ databases">
        <authorList>
            <consortium name="SYNGENTA / RWTH Aachen University"/>
        </authorList>
    </citation>
    <scope>NUCLEOTIDE SEQUENCE</scope>
</reference>
<evidence type="ECO:0000256" key="1">
    <source>
        <dbReference type="ARBA" id="ARBA00013194"/>
    </source>
</evidence>
<dbReference type="PANTHER" id="PTHR11071">
    <property type="entry name" value="PEPTIDYL-PROLYL CIS-TRANS ISOMERASE"/>
    <property type="match status" value="1"/>
</dbReference>
<evidence type="ECO:0000313" key="5">
    <source>
        <dbReference type="Proteomes" id="UP001153365"/>
    </source>
</evidence>
<organism evidence="4 5">
    <name type="scientific">Phakopsora pachyrhizi</name>
    <name type="common">Asian soybean rust disease fungus</name>
    <dbReference type="NCBI Taxonomy" id="170000"/>
    <lineage>
        <taxon>Eukaryota</taxon>
        <taxon>Fungi</taxon>
        <taxon>Dikarya</taxon>
        <taxon>Basidiomycota</taxon>
        <taxon>Pucciniomycotina</taxon>
        <taxon>Pucciniomycetes</taxon>
        <taxon>Pucciniales</taxon>
        <taxon>Phakopsoraceae</taxon>
        <taxon>Phakopsora</taxon>
    </lineage>
</organism>
<dbReference type="GO" id="GO:0016018">
    <property type="term" value="F:cyclosporin A binding"/>
    <property type="evidence" value="ECO:0007669"/>
    <property type="project" value="TreeGrafter"/>
</dbReference>
<evidence type="ECO:0000256" key="2">
    <source>
        <dbReference type="ARBA" id="ARBA00023110"/>
    </source>
</evidence>
<dbReference type="EC" id="5.2.1.8" evidence="1"/>
<dbReference type="EMBL" id="CALTRL010001220">
    <property type="protein sequence ID" value="CAH7671627.1"/>
    <property type="molecule type" value="Genomic_DNA"/>
</dbReference>
<gene>
    <name evidence="4" type="ORF">PPACK8108_LOCUS6420</name>
</gene>
<dbReference type="PANTHER" id="PTHR11071:SF561">
    <property type="entry name" value="PEPTIDYL-PROLYL CIS-TRANS ISOMERASE D-RELATED"/>
    <property type="match status" value="1"/>
</dbReference>
<evidence type="ECO:0000256" key="3">
    <source>
        <dbReference type="ARBA" id="ARBA00023235"/>
    </source>
</evidence>
<keyword evidence="3 4" id="KW-0413">Isomerase</keyword>
<dbReference type="GO" id="GO:0006457">
    <property type="term" value="P:protein folding"/>
    <property type="evidence" value="ECO:0007669"/>
    <property type="project" value="TreeGrafter"/>
</dbReference>
<dbReference type="AlphaFoldDB" id="A0AAV0ASQ0"/>
<dbReference type="GO" id="GO:0005737">
    <property type="term" value="C:cytoplasm"/>
    <property type="evidence" value="ECO:0007669"/>
    <property type="project" value="TreeGrafter"/>
</dbReference>
<evidence type="ECO:0000313" key="4">
    <source>
        <dbReference type="EMBL" id="CAH7671627.1"/>
    </source>
</evidence>
<comment type="caution">
    <text evidence="4">The sequence shown here is derived from an EMBL/GenBank/DDBJ whole genome shotgun (WGS) entry which is preliminary data.</text>
</comment>
<dbReference type="GO" id="GO:0003755">
    <property type="term" value="F:peptidyl-prolyl cis-trans isomerase activity"/>
    <property type="evidence" value="ECO:0007669"/>
    <property type="project" value="UniProtKB-KW"/>
</dbReference>
<dbReference type="InterPro" id="IPR029000">
    <property type="entry name" value="Cyclophilin-like_dom_sf"/>
</dbReference>
<proteinExistence type="predicted"/>
<dbReference type="Proteomes" id="UP001153365">
    <property type="component" value="Unassembled WGS sequence"/>
</dbReference>
<keyword evidence="5" id="KW-1185">Reference proteome</keyword>
<dbReference type="SUPFAM" id="SSF50891">
    <property type="entry name" value="Cyclophilin-like"/>
    <property type="match status" value="1"/>
</dbReference>